<keyword evidence="1" id="KW-0547">Nucleotide-binding</keyword>
<keyword evidence="3" id="KW-0902">Two-component regulatory system</keyword>
<dbReference type="PROSITE" id="PS00688">
    <property type="entry name" value="SIGMA54_INTERACT_3"/>
    <property type="match status" value="1"/>
</dbReference>
<dbReference type="GO" id="GO:0006355">
    <property type="term" value="P:regulation of DNA-templated transcription"/>
    <property type="evidence" value="ECO:0007669"/>
    <property type="project" value="InterPro"/>
</dbReference>
<dbReference type="InterPro" id="IPR002078">
    <property type="entry name" value="Sigma_54_int"/>
</dbReference>
<evidence type="ECO:0000256" key="1">
    <source>
        <dbReference type="ARBA" id="ARBA00022741"/>
    </source>
</evidence>
<evidence type="ECO:0000313" key="10">
    <source>
        <dbReference type="Proteomes" id="UP000237682"/>
    </source>
</evidence>
<accession>A0A2S9Q3S9</accession>
<dbReference type="SUPFAM" id="SSF46689">
    <property type="entry name" value="Homeodomain-like"/>
    <property type="match status" value="1"/>
</dbReference>
<keyword evidence="7" id="KW-0175">Coiled coil</keyword>
<dbReference type="SMART" id="SM00382">
    <property type="entry name" value="AAA"/>
    <property type="match status" value="1"/>
</dbReference>
<feature type="coiled-coil region" evidence="7">
    <location>
        <begin position="127"/>
        <end position="154"/>
    </location>
</feature>
<evidence type="ECO:0000256" key="6">
    <source>
        <dbReference type="ARBA" id="ARBA00023163"/>
    </source>
</evidence>
<dbReference type="Pfam" id="PF00158">
    <property type="entry name" value="Sigma54_activat"/>
    <property type="match status" value="1"/>
</dbReference>
<dbReference type="GO" id="GO:0000160">
    <property type="term" value="P:phosphorelay signal transduction system"/>
    <property type="evidence" value="ECO:0007669"/>
    <property type="project" value="UniProtKB-KW"/>
</dbReference>
<dbReference type="PRINTS" id="PR01590">
    <property type="entry name" value="HTHFIS"/>
</dbReference>
<dbReference type="Gene3D" id="1.10.8.60">
    <property type="match status" value="1"/>
</dbReference>
<evidence type="ECO:0000256" key="7">
    <source>
        <dbReference type="SAM" id="Coils"/>
    </source>
</evidence>
<gene>
    <name evidence="9" type="ORF">C5L14_29605</name>
</gene>
<evidence type="ECO:0000256" key="4">
    <source>
        <dbReference type="ARBA" id="ARBA00023015"/>
    </source>
</evidence>
<dbReference type="Gene3D" id="1.10.10.60">
    <property type="entry name" value="Homeodomain-like"/>
    <property type="match status" value="1"/>
</dbReference>
<sequence length="470" mass="52152">MVSRNERHGVDDNKSYRRAISELFGQFEALCEGAIGVDKHSRIAWINDPYRELLGIERIVDIVGLDVEDIIPESQLRTVVETGRPILLDIMQFGHRQFVVSRLPLLDKSGSVVGAVGFVLYDRVDQLKPLVNKFEQLQKELDHVRQELAVERRARFGFSNIVGNSAAIQEVKRLARRAAQSESPVLILGETGTGKELLAQAIHATSSRNSGPFVAVNASAIPENLVEAEFFGYVPGAFTGASTKAREGKFKLADRGTLFLDEIGDMAPQLQVKLLRVLEEQVFEPLGSDKSVRVNVRLVAATSRNLEQEMEAGRFRRDLYYRLNVLTVKVPPLRERVDDVAPLAEALLETHARNQGMLPLELTDDALALLMSYSWPGNVRELRNVLERASVACEGTQLSADKFLNVLPSLQTPFLPVNRSQSLADALACREREVIKEALAAAGGSKPVAARALRISRSRLYERLRILGLS</sequence>
<dbReference type="Gene3D" id="3.30.450.20">
    <property type="entry name" value="PAS domain"/>
    <property type="match status" value="1"/>
</dbReference>
<evidence type="ECO:0000256" key="5">
    <source>
        <dbReference type="ARBA" id="ARBA00023159"/>
    </source>
</evidence>
<dbReference type="InterPro" id="IPR027417">
    <property type="entry name" value="P-loop_NTPase"/>
</dbReference>
<reference evidence="9 10" key="1">
    <citation type="submission" date="2018-02" db="EMBL/GenBank/DDBJ databases">
        <title>Whole genome sequencing of endophytic bacterium.</title>
        <authorList>
            <person name="Eedara R."/>
            <person name="Podile A.R."/>
        </authorList>
    </citation>
    <scope>NUCLEOTIDE SEQUENCE [LARGE SCALE GENOMIC DNA]</scope>
    <source>
        <strain evidence="9 10">RP1T</strain>
    </source>
</reference>
<dbReference type="PANTHER" id="PTHR32071">
    <property type="entry name" value="TRANSCRIPTIONAL REGULATORY PROTEIN"/>
    <property type="match status" value="1"/>
</dbReference>
<name>A0A2S9Q3S9_9HYPH</name>
<dbReference type="PROSITE" id="PS50045">
    <property type="entry name" value="SIGMA54_INTERACT_4"/>
    <property type="match status" value="1"/>
</dbReference>
<dbReference type="InterPro" id="IPR009057">
    <property type="entry name" value="Homeodomain-like_sf"/>
</dbReference>
<keyword evidence="2" id="KW-0067">ATP-binding</keyword>
<dbReference type="InterPro" id="IPR003593">
    <property type="entry name" value="AAA+_ATPase"/>
</dbReference>
<evidence type="ECO:0000259" key="8">
    <source>
        <dbReference type="PROSITE" id="PS50045"/>
    </source>
</evidence>
<evidence type="ECO:0000313" key="9">
    <source>
        <dbReference type="EMBL" id="PRH84017.1"/>
    </source>
</evidence>
<dbReference type="PROSITE" id="PS00675">
    <property type="entry name" value="SIGMA54_INTERACT_1"/>
    <property type="match status" value="1"/>
</dbReference>
<dbReference type="SUPFAM" id="SSF55785">
    <property type="entry name" value="PYP-like sensor domain (PAS domain)"/>
    <property type="match status" value="1"/>
</dbReference>
<keyword evidence="4" id="KW-0805">Transcription regulation</keyword>
<protein>
    <submittedName>
        <fullName evidence="9">Sigma-54-dependent Fis family transcriptional regulator</fullName>
    </submittedName>
</protein>
<dbReference type="PANTHER" id="PTHR32071:SF99">
    <property type="entry name" value="TRANSCRIPTIONAL REGULATORY PROTEIN"/>
    <property type="match status" value="1"/>
</dbReference>
<dbReference type="InterPro" id="IPR025944">
    <property type="entry name" value="Sigma_54_int_dom_CS"/>
</dbReference>
<feature type="domain" description="Sigma-54 factor interaction" evidence="8">
    <location>
        <begin position="161"/>
        <end position="391"/>
    </location>
</feature>
<dbReference type="OrthoDB" id="9762726at2"/>
<dbReference type="SUPFAM" id="SSF52540">
    <property type="entry name" value="P-loop containing nucleoside triphosphate hydrolases"/>
    <property type="match status" value="1"/>
</dbReference>
<dbReference type="CDD" id="cd00009">
    <property type="entry name" value="AAA"/>
    <property type="match status" value="1"/>
</dbReference>
<evidence type="ECO:0000256" key="3">
    <source>
        <dbReference type="ARBA" id="ARBA00023012"/>
    </source>
</evidence>
<dbReference type="InterPro" id="IPR035965">
    <property type="entry name" value="PAS-like_dom_sf"/>
</dbReference>
<dbReference type="InterPro" id="IPR002197">
    <property type="entry name" value="HTH_Fis"/>
</dbReference>
<keyword evidence="10" id="KW-1185">Reference proteome</keyword>
<dbReference type="Proteomes" id="UP000237682">
    <property type="component" value="Unassembled WGS sequence"/>
</dbReference>
<dbReference type="GO" id="GO:0043565">
    <property type="term" value="F:sequence-specific DNA binding"/>
    <property type="evidence" value="ECO:0007669"/>
    <property type="project" value="InterPro"/>
</dbReference>
<dbReference type="Pfam" id="PF25601">
    <property type="entry name" value="AAA_lid_14"/>
    <property type="match status" value="1"/>
</dbReference>
<comment type="caution">
    <text evidence="9">The sequence shown here is derived from an EMBL/GenBank/DDBJ whole genome shotgun (WGS) entry which is preliminary data.</text>
</comment>
<dbReference type="AlphaFoldDB" id="A0A2S9Q3S9"/>
<evidence type="ECO:0000256" key="2">
    <source>
        <dbReference type="ARBA" id="ARBA00022840"/>
    </source>
</evidence>
<dbReference type="InterPro" id="IPR025662">
    <property type="entry name" value="Sigma_54_int_dom_ATP-bd_1"/>
</dbReference>
<dbReference type="Pfam" id="PF02954">
    <property type="entry name" value="HTH_8"/>
    <property type="match status" value="1"/>
</dbReference>
<keyword evidence="5" id="KW-0010">Activator</keyword>
<dbReference type="RefSeq" id="WP_105865653.1">
    <property type="nucleotide sequence ID" value="NZ_PUEJ01000017.1"/>
</dbReference>
<dbReference type="EMBL" id="PUEJ01000017">
    <property type="protein sequence ID" value="PRH84017.1"/>
    <property type="molecule type" value="Genomic_DNA"/>
</dbReference>
<dbReference type="InterPro" id="IPR058031">
    <property type="entry name" value="AAA_lid_NorR"/>
</dbReference>
<organism evidence="9 10">
    <name type="scientific">Labrys okinawensis</name>
    <dbReference type="NCBI Taxonomy" id="346911"/>
    <lineage>
        <taxon>Bacteria</taxon>
        <taxon>Pseudomonadati</taxon>
        <taxon>Pseudomonadota</taxon>
        <taxon>Alphaproteobacteria</taxon>
        <taxon>Hyphomicrobiales</taxon>
        <taxon>Xanthobacteraceae</taxon>
        <taxon>Labrys</taxon>
    </lineage>
</organism>
<dbReference type="GO" id="GO:0005524">
    <property type="term" value="F:ATP binding"/>
    <property type="evidence" value="ECO:0007669"/>
    <property type="project" value="UniProtKB-KW"/>
</dbReference>
<dbReference type="Gene3D" id="3.40.50.300">
    <property type="entry name" value="P-loop containing nucleotide triphosphate hydrolases"/>
    <property type="match status" value="1"/>
</dbReference>
<proteinExistence type="predicted"/>
<keyword evidence="6" id="KW-0804">Transcription</keyword>
<dbReference type="FunFam" id="3.40.50.300:FF:000006">
    <property type="entry name" value="DNA-binding transcriptional regulator NtrC"/>
    <property type="match status" value="1"/>
</dbReference>